<evidence type="ECO:0000256" key="1">
    <source>
        <dbReference type="SAM" id="MobiDB-lite"/>
    </source>
</evidence>
<feature type="compositionally biased region" description="Polar residues" evidence="1">
    <location>
        <begin position="1132"/>
        <end position="1157"/>
    </location>
</feature>
<dbReference type="AlphaFoldDB" id="A0A8H6ALY1"/>
<protein>
    <submittedName>
        <fullName evidence="2">Uncharacterized protein</fullName>
    </submittedName>
</protein>
<sequence>MTERERSAAEMEAIRQAMMEELGIGRRDALPLEDRAANVPMVPLSSINRQVRPEHPASAWHNLNLDEADPGVEDLDDIAGGQLYRLRRGGIGLSNSGRGGHSAGHGRGGASNRGGHASGGGRGNLAARGKNTDNSGSGQTYYNDARRSGKSHAKVDAGIARLQREAEFSRKNRTEGRSFKAPQSTSKSTKPVHRAASPVVARAAPPLANRLINSRFKLTSPATFLSHNNIGSSPVATAPEPVVSAPQNKVDDDLLVPPSASKLAPQGSLADSRWASPSAPLVDMSGSDDLSRSATHANTASASVSIPSLQQVVPAVNSNASMSICSAQQIIPIVGANTSESGHSVRSVSPAIPTNASELANSVQHATVAARLTLITDDVMIHPIPVIVCTLVIEKPVKVCKNNSTFKLGTARLIKLDEKSPLILEVQIGNEVILNELLSEAAIFKVDMKDGKPGNTVTYRANPTTEKIPTWKLYFQLPGIAKSFVNYHSFRLSELRRSGDSPHSSEQESQGPLVLLSPISSSAEKKLTDAEKSYLKNRISSSTFADLTLIDSEEILVPLHEEECKAEDNEVEEYSHFQDLLSLMEGDIVEGTLQVLNANHGGSFYDHVFHLAKNVGLENDAHFMKHAKNVFIGGLSSSRYSSSKPILSVTEGLVSDFLTRSETLLRFPQEFIDAYIKEIAKKILDMAQNFHNGTQSATAIPAEKSSSVQAVELTEVSEIVDTVKPVEPLQIVEATKPTETISPTQAAKPAAVIMNVIPRPKRVAYSIQEMMKMRPNATLTSEVLAAKHCLEKYLSGHKLQYKNSPRATATKLQPSELKTNFSSKLSFEEVSQTFRQDEHAPGKTSFVASSGASNPPESSSVQHETPINVSKSLSSAGDNIESIENDLSLSISAENDVKMPSFDAHHQDNSDKSSGKCPIAPQSATLNLSKSLSAADENKSEDKMDSRSGDSPPKLRSNRGLSTFRYARPDVINQATVLRASSGYNPTARQVVKKQESLPLKPRETLTNIESSEVSKNEPKGLASASETEKSKSQETNPNTLAKVMKNEMNLPKVVEQGTLRSKHTVTNSDVDRLAQVFSDLDFKAEKDNGTVADVSPVPERSTSPTVEELLQKKRASGLSTSRWASQAPALKSSSRTGQSTPTTSYSQLTSSMPQDNRLFSPQSAVAITPSRPFPSRSTMLNGRPVDTDSDDVLKATAPVFTPSPRRMRVLSVEQSCPQSAIVRIRNKKPFRPDSTRAWHQSECRINVAR</sequence>
<evidence type="ECO:0000313" key="3">
    <source>
        <dbReference type="Proteomes" id="UP000531561"/>
    </source>
</evidence>
<keyword evidence="3" id="KW-1185">Reference proteome</keyword>
<dbReference type="RefSeq" id="XP_037188643.1">
    <property type="nucleotide sequence ID" value="XM_037341224.1"/>
</dbReference>
<evidence type="ECO:0000313" key="2">
    <source>
        <dbReference type="EMBL" id="KAF5869695.1"/>
    </source>
</evidence>
<organism evidence="2 3">
    <name type="scientific">Botrytis fragariae</name>
    <dbReference type="NCBI Taxonomy" id="1964551"/>
    <lineage>
        <taxon>Eukaryota</taxon>
        <taxon>Fungi</taxon>
        <taxon>Dikarya</taxon>
        <taxon>Ascomycota</taxon>
        <taxon>Pezizomycotina</taxon>
        <taxon>Leotiomycetes</taxon>
        <taxon>Helotiales</taxon>
        <taxon>Sclerotiniaceae</taxon>
        <taxon>Botrytis</taxon>
    </lineage>
</organism>
<feature type="compositionally biased region" description="Polar residues" evidence="1">
    <location>
        <begin position="132"/>
        <end position="142"/>
    </location>
</feature>
<feature type="compositionally biased region" description="Basic and acidic residues" evidence="1">
    <location>
        <begin position="936"/>
        <end position="948"/>
    </location>
</feature>
<feature type="compositionally biased region" description="Basic and acidic residues" evidence="1">
    <location>
        <begin position="993"/>
        <end position="1004"/>
    </location>
</feature>
<dbReference type="OrthoDB" id="3543352at2759"/>
<feature type="compositionally biased region" description="Gly residues" evidence="1">
    <location>
        <begin position="93"/>
        <end position="123"/>
    </location>
</feature>
<name>A0A8H6ALY1_9HELO</name>
<feature type="region of interest" description="Disordered" evidence="1">
    <location>
        <begin position="1170"/>
        <end position="1191"/>
    </location>
</feature>
<reference evidence="2 3" key="1">
    <citation type="journal article" date="2020" name="Phytopathology">
        <title>A high-quality genome resource of Botrytis fragariae, a new and rapidly spreading fungal pathogen causing strawberry gray mold in the U.S.A.</title>
        <authorList>
            <person name="Wu Y."/>
            <person name="Saski C.A."/>
            <person name="Schnabel G."/>
            <person name="Xiao S."/>
            <person name="Hu M."/>
        </authorList>
    </citation>
    <scope>NUCLEOTIDE SEQUENCE [LARGE SCALE GENOMIC DNA]</scope>
    <source>
        <strain evidence="2 3">BVB16</strain>
    </source>
</reference>
<proteinExistence type="predicted"/>
<feature type="compositionally biased region" description="Basic and acidic residues" evidence="1">
    <location>
        <begin position="903"/>
        <end position="914"/>
    </location>
</feature>
<dbReference type="EMBL" id="JABFCT010000016">
    <property type="protein sequence ID" value="KAF5869695.1"/>
    <property type="molecule type" value="Genomic_DNA"/>
</dbReference>
<comment type="caution">
    <text evidence="2">The sequence shown here is derived from an EMBL/GenBank/DDBJ whole genome shotgun (WGS) entry which is preliminary data.</text>
</comment>
<feature type="compositionally biased region" description="Low complexity" evidence="1">
    <location>
        <begin position="848"/>
        <end position="860"/>
    </location>
</feature>
<dbReference type="Proteomes" id="UP000531561">
    <property type="component" value="Unassembled WGS sequence"/>
</dbReference>
<feature type="region of interest" description="Disordered" evidence="1">
    <location>
        <begin position="830"/>
        <end position="865"/>
    </location>
</feature>
<feature type="compositionally biased region" description="Polar residues" evidence="1">
    <location>
        <begin position="922"/>
        <end position="932"/>
    </location>
</feature>
<feature type="region of interest" description="Disordered" evidence="1">
    <location>
        <begin position="989"/>
        <end position="1038"/>
    </location>
</feature>
<gene>
    <name evidence="2" type="ORF">Bfra_010893</name>
</gene>
<dbReference type="GeneID" id="59264916"/>
<accession>A0A8H6ALY1</accession>
<feature type="region of interest" description="Disordered" evidence="1">
    <location>
        <begin position="93"/>
        <end position="198"/>
    </location>
</feature>
<feature type="compositionally biased region" description="Basic and acidic residues" evidence="1">
    <location>
        <begin position="162"/>
        <end position="178"/>
    </location>
</feature>
<feature type="region of interest" description="Disordered" evidence="1">
    <location>
        <begin position="1091"/>
        <end position="1157"/>
    </location>
</feature>
<feature type="region of interest" description="Disordered" evidence="1">
    <location>
        <begin position="901"/>
        <end position="962"/>
    </location>
</feature>